<comment type="caution">
    <text evidence="1">The sequence shown here is derived from an EMBL/GenBank/DDBJ whole genome shotgun (WGS) entry which is preliminary data.</text>
</comment>
<dbReference type="Proteomes" id="UP001140074">
    <property type="component" value="Unassembled WGS sequence"/>
</dbReference>
<evidence type="ECO:0000313" key="2">
    <source>
        <dbReference type="Proteomes" id="UP001140074"/>
    </source>
</evidence>
<reference evidence="1" key="1">
    <citation type="submission" date="2022-07" db="EMBL/GenBank/DDBJ databases">
        <title>Phylogenomic reconstructions and comparative analyses of Kickxellomycotina fungi.</title>
        <authorList>
            <person name="Reynolds N.K."/>
            <person name="Stajich J.E."/>
            <person name="Barry K."/>
            <person name="Grigoriev I.V."/>
            <person name="Crous P."/>
            <person name="Smith M.E."/>
        </authorList>
    </citation>
    <scope>NUCLEOTIDE SEQUENCE</scope>
    <source>
        <strain evidence="1">RSA 476</strain>
    </source>
</reference>
<proteinExistence type="predicted"/>
<evidence type="ECO:0000313" key="1">
    <source>
        <dbReference type="EMBL" id="KAJ2866303.1"/>
    </source>
</evidence>
<sequence>MEPPVGAAYSLAVAWDFSVRATDTLNSLVATAAHSSIAVSECASPTIVEPTHTCTERPYNTESRYGAENYYGSEHCCNGDNNYNGERCDNPVGRYSAEDSYSAYPVSVDCGKADGEYCITRTEWKWADRVRRDYNVDILDRLSDSQLETLYSAYHALRDWHSGLPLDDDQHMALLRVCLIADKHRSRGELATPTTLLTSMAFRHMDKYDVLYTIPRLVVEYYSEH</sequence>
<gene>
    <name evidence="1" type="ORF">GGH94_001668</name>
</gene>
<organism evidence="1 2">
    <name type="scientific">Coemansia aciculifera</name>
    <dbReference type="NCBI Taxonomy" id="417176"/>
    <lineage>
        <taxon>Eukaryota</taxon>
        <taxon>Fungi</taxon>
        <taxon>Fungi incertae sedis</taxon>
        <taxon>Zoopagomycota</taxon>
        <taxon>Kickxellomycotina</taxon>
        <taxon>Kickxellomycetes</taxon>
        <taxon>Kickxellales</taxon>
        <taxon>Kickxellaceae</taxon>
        <taxon>Coemansia</taxon>
    </lineage>
</organism>
<dbReference type="AlphaFoldDB" id="A0A9W8M679"/>
<keyword evidence="2" id="KW-1185">Reference proteome</keyword>
<name>A0A9W8M679_9FUNG</name>
<accession>A0A9W8M679</accession>
<dbReference type="EMBL" id="JANBUY010000041">
    <property type="protein sequence ID" value="KAJ2866303.1"/>
    <property type="molecule type" value="Genomic_DNA"/>
</dbReference>
<protein>
    <submittedName>
        <fullName evidence="1">Uncharacterized protein</fullName>
    </submittedName>
</protein>